<reference evidence="2 3" key="1">
    <citation type="submission" date="2019-12" db="EMBL/GenBank/DDBJ databases">
        <title>Rhizobium genotypes associated with high levels of biological nitrogen fixation by grain legumes in a temperate-maritime cropping system.</title>
        <authorList>
            <person name="Maluk M."/>
            <person name="Francesc Ferrando Molina F."/>
            <person name="Lopez Del Egido L."/>
            <person name="Lafos M."/>
            <person name="Langarica-Fuentes A."/>
            <person name="Gebre Yohannes G."/>
            <person name="Young M.W."/>
            <person name="Martin P."/>
            <person name="Gantlett R."/>
            <person name="Kenicer G."/>
            <person name="Hawes C."/>
            <person name="Begg G.S."/>
            <person name="Quilliam R.S."/>
            <person name="Squire G.R."/>
            <person name="Poole P.S."/>
            <person name="Young P.W."/>
            <person name="Iannetta P.M."/>
            <person name="James E.K."/>
        </authorList>
    </citation>
    <scope>NUCLEOTIDE SEQUENCE [LARGE SCALE GENOMIC DNA]</scope>
    <source>
        <strain evidence="2 3">JHI1118</strain>
    </source>
</reference>
<dbReference type="PANTHER" id="PTHR18964:SF149">
    <property type="entry name" value="BIFUNCTIONAL UDP-N-ACETYLGLUCOSAMINE 2-EPIMERASE_N-ACETYLMANNOSAMINE KINASE"/>
    <property type="match status" value="1"/>
</dbReference>
<protein>
    <submittedName>
        <fullName evidence="2">ROK family protein</fullName>
    </submittedName>
</protein>
<dbReference type="InterPro" id="IPR036390">
    <property type="entry name" value="WH_DNA-bd_sf"/>
</dbReference>
<organism evidence="2 3">
    <name type="scientific">Rhizobium lusitanum</name>
    <dbReference type="NCBI Taxonomy" id="293958"/>
    <lineage>
        <taxon>Bacteria</taxon>
        <taxon>Pseudomonadati</taxon>
        <taxon>Pseudomonadota</taxon>
        <taxon>Alphaproteobacteria</taxon>
        <taxon>Hyphomicrobiales</taxon>
        <taxon>Rhizobiaceae</taxon>
        <taxon>Rhizobium/Agrobacterium group</taxon>
        <taxon>Rhizobium</taxon>
    </lineage>
</organism>
<gene>
    <name evidence="2" type="ORF">GR212_06560</name>
</gene>
<evidence type="ECO:0000256" key="1">
    <source>
        <dbReference type="ARBA" id="ARBA00006479"/>
    </source>
</evidence>
<dbReference type="InterPro" id="IPR036388">
    <property type="entry name" value="WH-like_DNA-bd_sf"/>
</dbReference>
<dbReference type="PANTHER" id="PTHR18964">
    <property type="entry name" value="ROK (REPRESSOR, ORF, KINASE) FAMILY"/>
    <property type="match status" value="1"/>
</dbReference>
<dbReference type="AlphaFoldDB" id="A0A6L9U0J8"/>
<dbReference type="InterPro" id="IPR043129">
    <property type="entry name" value="ATPase_NBD"/>
</dbReference>
<dbReference type="Proteomes" id="UP000483035">
    <property type="component" value="Unassembled WGS sequence"/>
</dbReference>
<dbReference type="SUPFAM" id="SSF53067">
    <property type="entry name" value="Actin-like ATPase domain"/>
    <property type="match status" value="1"/>
</dbReference>
<comment type="similarity">
    <text evidence="1">Belongs to the ROK (NagC/XylR) family.</text>
</comment>
<evidence type="ECO:0000313" key="3">
    <source>
        <dbReference type="Proteomes" id="UP000483035"/>
    </source>
</evidence>
<dbReference type="InterPro" id="IPR000600">
    <property type="entry name" value="ROK"/>
</dbReference>
<dbReference type="SUPFAM" id="SSF46785">
    <property type="entry name" value="Winged helix' DNA-binding domain"/>
    <property type="match status" value="1"/>
</dbReference>
<sequence length="403" mass="42082">MPPSPIPSLTESSRQVLRVVASSGPITRPRLGAILDLSKPTMTAVMNELGALGLVAPIGSQQGAMGRSATVYALGPATGYVIGMDVGAGQVRAVAQGLDGSPLATVELKIAKQSRATIEEVASVVDDAAKAAILAVGPRGKVLRSIAVAVPRIVSRNRLGQNKRRAPEAVLQRLRQSVDAPILLENNVNCAAFGELQTGIAKGRDIFVFLQVGVRVGLGIVIGGKLFRGFNGAAGEAGRIPFPWSLDAVPEREGLEHYLGSDALMERCIAGWSAGDAPATARELFDRAQQGEKEALDWVNRHAADIGRMVAGCIGFFDPGLVVLGGGVGQNPMILDEVRHVSRDLSWATEIANSTLGANGTVLGATRLAAEYALARILGETPDATVVLPWNEAAADEPQPSFG</sequence>
<proteinExistence type="inferred from homology"/>
<dbReference type="EMBL" id="WUEY01000002">
    <property type="protein sequence ID" value="NEI69233.1"/>
    <property type="molecule type" value="Genomic_DNA"/>
</dbReference>
<name>A0A6L9U0J8_9HYPH</name>
<accession>A0A6L9U0J8</accession>
<dbReference type="Gene3D" id="1.10.10.10">
    <property type="entry name" value="Winged helix-like DNA-binding domain superfamily/Winged helix DNA-binding domain"/>
    <property type="match status" value="1"/>
</dbReference>
<evidence type="ECO:0000313" key="2">
    <source>
        <dbReference type="EMBL" id="NEI69233.1"/>
    </source>
</evidence>
<comment type="caution">
    <text evidence="2">The sequence shown here is derived from an EMBL/GenBank/DDBJ whole genome shotgun (WGS) entry which is preliminary data.</text>
</comment>
<dbReference type="Pfam" id="PF00480">
    <property type="entry name" value="ROK"/>
    <property type="match status" value="1"/>
</dbReference>
<dbReference type="RefSeq" id="WP_163985647.1">
    <property type="nucleotide sequence ID" value="NZ_WUEY01000002.1"/>
</dbReference>
<dbReference type="Gene3D" id="3.30.420.40">
    <property type="match status" value="2"/>
</dbReference>